<accession>A0A5P1F4Q8</accession>
<dbReference type="Gramene" id="ONK72723">
    <property type="protein sequence ID" value="ONK72723"/>
    <property type="gene ID" value="A4U43_C04F22460"/>
</dbReference>
<organism evidence="2 3">
    <name type="scientific">Asparagus officinalis</name>
    <name type="common">Garden asparagus</name>
    <dbReference type="NCBI Taxonomy" id="4686"/>
    <lineage>
        <taxon>Eukaryota</taxon>
        <taxon>Viridiplantae</taxon>
        <taxon>Streptophyta</taxon>
        <taxon>Embryophyta</taxon>
        <taxon>Tracheophyta</taxon>
        <taxon>Spermatophyta</taxon>
        <taxon>Magnoliopsida</taxon>
        <taxon>Liliopsida</taxon>
        <taxon>Asparagales</taxon>
        <taxon>Asparagaceae</taxon>
        <taxon>Asparagoideae</taxon>
        <taxon>Asparagus</taxon>
    </lineage>
</organism>
<evidence type="ECO:0000313" key="2">
    <source>
        <dbReference type="EMBL" id="ONK72723.1"/>
    </source>
</evidence>
<evidence type="ECO:0000259" key="1">
    <source>
        <dbReference type="Pfam" id="PF25103"/>
    </source>
</evidence>
<dbReference type="Pfam" id="PF25103">
    <property type="entry name" value="DUF7811"/>
    <property type="match status" value="1"/>
</dbReference>
<reference evidence="3" key="1">
    <citation type="journal article" date="2017" name="Nat. Commun.">
        <title>The asparagus genome sheds light on the origin and evolution of a young Y chromosome.</title>
        <authorList>
            <person name="Harkess A."/>
            <person name="Zhou J."/>
            <person name="Xu C."/>
            <person name="Bowers J.E."/>
            <person name="Van der Hulst R."/>
            <person name="Ayyampalayam S."/>
            <person name="Mercati F."/>
            <person name="Riccardi P."/>
            <person name="McKain M.R."/>
            <person name="Kakrana A."/>
            <person name="Tang H."/>
            <person name="Ray J."/>
            <person name="Groenendijk J."/>
            <person name="Arikit S."/>
            <person name="Mathioni S.M."/>
            <person name="Nakano M."/>
            <person name="Shan H."/>
            <person name="Telgmann-Rauber A."/>
            <person name="Kanno A."/>
            <person name="Yue Z."/>
            <person name="Chen H."/>
            <person name="Li W."/>
            <person name="Chen Y."/>
            <person name="Xu X."/>
            <person name="Zhang Y."/>
            <person name="Luo S."/>
            <person name="Chen H."/>
            <person name="Gao J."/>
            <person name="Mao Z."/>
            <person name="Pires J.C."/>
            <person name="Luo M."/>
            <person name="Kudrna D."/>
            <person name="Wing R.A."/>
            <person name="Meyers B.C."/>
            <person name="Yi K."/>
            <person name="Kong H."/>
            <person name="Lavrijsen P."/>
            <person name="Sunseri F."/>
            <person name="Falavigna A."/>
            <person name="Ye Y."/>
            <person name="Leebens-Mack J.H."/>
            <person name="Chen G."/>
        </authorList>
    </citation>
    <scope>NUCLEOTIDE SEQUENCE [LARGE SCALE GENOMIC DNA]</scope>
    <source>
        <strain evidence="3">cv. DH0086</strain>
    </source>
</reference>
<sequence length="87" mass="9844">MFEILTLIMLVYKKKGRSKSSHKLQHFQESGYMDPDQCLCLDVLFNIVATNGLDIGRRLCIFGFCQSTEMLSDVVEDTILEHGGEVS</sequence>
<name>A0A5P1F4Q8_ASPOF</name>
<keyword evidence="3" id="KW-1185">Reference proteome</keyword>
<dbReference type="AlphaFoldDB" id="A0A5P1F4Q8"/>
<dbReference type="InterPro" id="IPR056713">
    <property type="entry name" value="DUF7811"/>
</dbReference>
<dbReference type="PANTHER" id="PTHR36739">
    <property type="entry name" value="D-TAGATOSE-1,6-BISPHOSPHATE ALDOLASE SUBUNIT"/>
    <property type="match status" value="1"/>
</dbReference>
<feature type="domain" description="DUF7811" evidence="1">
    <location>
        <begin position="19"/>
        <end position="86"/>
    </location>
</feature>
<gene>
    <name evidence="2" type="ORF">A4U43_C04F22460</name>
</gene>
<evidence type="ECO:0000313" key="3">
    <source>
        <dbReference type="Proteomes" id="UP000243459"/>
    </source>
</evidence>
<dbReference type="PANTHER" id="PTHR36739:SF1">
    <property type="entry name" value="D-TAGATOSE-1,6-BISPHOSPHATE ALDOLASE SUBUNIT"/>
    <property type="match status" value="1"/>
</dbReference>
<dbReference type="EMBL" id="CM007384">
    <property type="protein sequence ID" value="ONK72723.1"/>
    <property type="molecule type" value="Genomic_DNA"/>
</dbReference>
<protein>
    <recommendedName>
        <fullName evidence="1">DUF7811 domain-containing protein</fullName>
    </recommendedName>
</protein>
<proteinExistence type="predicted"/>
<dbReference type="Proteomes" id="UP000243459">
    <property type="component" value="Chromosome 4"/>
</dbReference>